<evidence type="ECO:0000313" key="2">
    <source>
        <dbReference type="Proteomes" id="UP001231736"/>
    </source>
</evidence>
<protein>
    <submittedName>
        <fullName evidence="1">Uncharacterized protein</fullName>
    </submittedName>
</protein>
<gene>
    <name evidence="1" type="ORF">QJU97_04280</name>
</gene>
<dbReference type="Proteomes" id="UP001231736">
    <property type="component" value="Unassembled WGS sequence"/>
</dbReference>
<comment type="caution">
    <text evidence="1">The sequence shown here is derived from an EMBL/GenBank/DDBJ whole genome shotgun (WGS) entry which is preliminary data.</text>
</comment>
<proteinExistence type="predicted"/>
<name>A0AAJ6P2D2_9PAST</name>
<dbReference type="EMBL" id="JASAYT010000010">
    <property type="protein sequence ID" value="MDP8174677.1"/>
    <property type="molecule type" value="Genomic_DNA"/>
</dbReference>
<reference evidence="1" key="1">
    <citation type="journal article" date="2023" name="Front. Microbiol.">
        <title>Phylogeography and host specificity of Pasteurellaceae pathogenic to sea-farmed fish in the north-east Atlantic.</title>
        <authorList>
            <person name="Gulla S."/>
            <person name="Colquhoun D.J."/>
            <person name="Olsen A.B."/>
            <person name="Spilsberg B."/>
            <person name="Lagesen K."/>
            <person name="Aakesson C.P."/>
            <person name="Strom S."/>
            <person name="Manji F."/>
            <person name="Birkbeck T.H."/>
            <person name="Nilsen H.K."/>
        </authorList>
    </citation>
    <scope>NUCLEOTIDE SEQUENCE</scope>
    <source>
        <strain evidence="1">98B1</strain>
    </source>
</reference>
<evidence type="ECO:0000313" key="1">
    <source>
        <dbReference type="EMBL" id="MDP8174677.1"/>
    </source>
</evidence>
<sequence>MKKYQLTIITENQKQPEKATKLAKIICDTLNWGHNFHITKYDKFEHSYKIEITENISKTDNWVLEAIDLTDKICNGWIVFFDREQNDIELICSNDRILQYRNVNFNVIRWARFITQTV</sequence>
<accession>A0AAJ6P2D2</accession>
<organism evidence="1 2">
    <name type="scientific">Phocoenobacter skyensis</name>
    <dbReference type="NCBI Taxonomy" id="97481"/>
    <lineage>
        <taxon>Bacteria</taxon>
        <taxon>Pseudomonadati</taxon>
        <taxon>Pseudomonadota</taxon>
        <taxon>Gammaproteobacteria</taxon>
        <taxon>Pasteurellales</taxon>
        <taxon>Pasteurellaceae</taxon>
        <taxon>Phocoenobacter</taxon>
    </lineage>
</organism>
<dbReference type="RefSeq" id="WP_306376130.1">
    <property type="nucleotide sequence ID" value="NZ_JASAYT010000010.1"/>
</dbReference>
<dbReference type="AlphaFoldDB" id="A0AAJ6P2D2"/>